<gene>
    <name evidence="2" type="ORF">ZOSMA_92G00110</name>
</gene>
<comment type="caution">
    <text evidence="2">The sequence shown here is derived from an EMBL/GenBank/DDBJ whole genome shotgun (WGS) entry which is preliminary data.</text>
</comment>
<dbReference type="Proteomes" id="UP000036987">
    <property type="component" value="Unassembled WGS sequence"/>
</dbReference>
<reference evidence="3" key="1">
    <citation type="journal article" date="2016" name="Nature">
        <title>The genome of the seagrass Zostera marina reveals angiosperm adaptation to the sea.</title>
        <authorList>
            <person name="Olsen J.L."/>
            <person name="Rouze P."/>
            <person name="Verhelst B."/>
            <person name="Lin Y.-C."/>
            <person name="Bayer T."/>
            <person name="Collen J."/>
            <person name="Dattolo E."/>
            <person name="De Paoli E."/>
            <person name="Dittami S."/>
            <person name="Maumus F."/>
            <person name="Michel G."/>
            <person name="Kersting A."/>
            <person name="Lauritano C."/>
            <person name="Lohaus R."/>
            <person name="Toepel M."/>
            <person name="Tonon T."/>
            <person name="Vanneste K."/>
            <person name="Amirebrahimi M."/>
            <person name="Brakel J."/>
            <person name="Bostroem C."/>
            <person name="Chovatia M."/>
            <person name="Grimwood J."/>
            <person name="Jenkins J.W."/>
            <person name="Jueterbock A."/>
            <person name="Mraz A."/>
            <person name="Stam W.T."/>
            <person name="Tice H."/>
            <person name="Bornberg-Bauer E."/>
            <person name="Green P.J."/>
            <person name="Pearson G.A."/>
            <person name="Procaccini G."/>
            <person name="Duarte C.M."/>
            <person name="Schmutz J."/>
            <person name="Reusch T.B.H."/>
            <person name="Van de Peer Y."/>
        </authorList>
    </citation>
    <scope>NUCLEOTIDE SEQUENCE [LARGE SCALE GENOMIC DNA]</scope>
    <source>
        <strain evidence="3">cv. Finnish</strain>
    </source>
</reference>
<accession>A0A0K9NIT3</accession>
<keyword evidence="1" id="KW-0472">Membrane</keyword>
<protein>
    <submittedName>
        <fullName evidence="2">Uncharacterized protein</fullName>
    </submittedName>
</protein>
<proteinExistence type="predicted"/>
<keyword evidence="3" id="KW-1185">Reference proteome</keyword>
<sequence>MVMIDNFMKNYFCCPVLQSMKHLRSCVFMCVMSKVLYWCLVQIVFTNHCIFSV</sequence>
<keyword evidence="1" id="KW-1133">Transmembrane helix</keyword>
<evidence type="ECO:0000313" key="2">
    <source>
        <dbReference type="EMBL" id="KMZ56654.1"/>
    </source>
</evidence>
<organism evidence="2 3">
    <name type="scientific">Zostera marina</name>
    <name type="common">Eelgrass</name>
    <dbReference type="NCBI Taxonomy" id="29655"/>
    <lineage>
        <taxon>Eukaryota</taxon>
        <taxon>Viridiplantae</taxon>
        <taxon>Streptophyta</taxon>
        <taxon>Embryophyta</taxon>
        <taxon>Tracheophyta</taxon>
        <taxon>Spermatophyta</taxon>
        <taxon>Magnoliopsida</taxon>
        <taxon>Liliopsida</taxon>
        <taxon>Zosteraceae</taxon>
        <taxon>Zostera</taxon>
    </lineage>
</organism>
<keyword evidence="1" id="KW-0812">Transmembrane</keyword>
<feature type="transmembrane region" description="Helical" evidence="1">
    <location>
        <begin position="26"/>
        <end position="45"/>
    </location>
</feature>
<evidence type="ECO:0000313" key="3">
    <source>
        <dbReference type="Proteomes" id="UP000036987"/>
    </source>
</evidence>
<evidence type="ECO:0000256" key="1">
    <source>
        <dbReference type="SAM" id="Phobius"/>
    </source>
</evidence>
<dbReference type="AlphaFoldDB" id="A0A0K9NIT3"/>
<name>A0A0K9NIT3_ZOSMR</name>
<dbReference type="EMBL" id="LFYR01002147">
    <property type="protein sequence ID" value="KMZ56654.1"/>
    <property type="molecule type" value="Genomic_DNA"/>
</dbReference>